<protein>
    <recommendedName>
        <fullName evidence="4">C4-dicarboxylate ABC transporter</fullName>
    </recommendedName>
</protein>
<sequence>MPEKIDHNKLWRFTKVILNVVMGLIYMLIGFFVIKEQWFVTKLEPGVSYALGGVLIAYGFFRMYRVYKNSDL</sequence>
<name>A0A0P7BNM4_9BACT</name>
<dbReference type="AlphaFoldDB" id="A0A0P7BNM4"/>
<keyword evidence="3" id="KW-1185">Reference proteome</keyword>
<keyword evidence="1" id="KW-0472">Membrane</keyword>
<keyword evidence="1" id="KW-1133">Transmembrane helix</keyword>
<organism evidence="2 3">
    <name type="scientific">Jiulongibacter sediminis</name>
    <dbReference type="NCBI Taxonomy" id="1605367"/>
    <lineage>
        <taxon>Bacteria</taxon>
        <taxon>Pseudomonadati</taxon>
        <taxon>Bacteroidota</taxon>
        <taxon>Cytophagia</taxon>
        <taxon>Cytophagales</taxon>
        <taxon>Leadbetterellaceae</taxon>
        <taxon>Jiulongibacter</taxon>
    </lineage>
</organism>
<accession>A0A0P7BNM4</accession>
<feature type="transmembrane region" description="Helical" evidence="1">
    <location>
        <begin position="16"/>
        <end position="34"/>
    </location>
</feature>
<evidence type="ECO:0000313" key="2">
    <source>
        <dbReference type="EMBL" id="KPM46890.1"/>
    </source>
</evidence>
<reference evidence="2 3" key="1">
    <citation type="submission" date="2015-07" db="EMBL/GenBank/DDBJ databases">
        <title>The draft genome sequence of Leadbetterella sp. JN14-9.</title>
        <authorList>
            <person name="Liu Y."/>
            <person name="Du J."/>
            <person name="Shao Z."/>
        </authorList>
    </citation>
    <scope>NUCLEOTIDE SEQUENCE [LARGE SCALE GENOMIC DNA]</scope>
    <source>
        <strain evidence="2 3">JN14-9</strain>
    </source>
</reference>
<proteinExistence type="predicted"/>
<comment type="caution">
    <text evidence="2">The sequence shown here is derived from an EMBL/GenBank/DDBJ whole genome shotgun (WGS) entry which is preliminary data.</text>
</comment>
<gene>
    <name evidence="2" type="ORF">AFM12_16760</name>
</gene>
<dbReference type="EMBL" id="LGTQ01000013">
    <property type="protein sequence ID" value="KPM46890.1"/>
    <property type="molecule type" value="Genomic_DNA"/>
</dbReference>
<dbReference type="STRING" id="1605367.AFM12_16760"/>
<dbReference type="RefSeq" id="WP_055150617.1">
    <property type="nucleotide sequence ID" value="NZ_CAKZPM010000020.1"/>
</dbReference>
<keyword evidence="1" id="KW-0812">Transmembrane</keyword>
<dbReference type="Proteomes" id="UP000050454">
    <property type="component" value="Unassembled WGS sequence"/>
</dbReference>
<dbReference type="OrthoDB" id="965227at2"/>
<evidence type="ECO:0000256" key="1">
    <source>
        <dbReference type="SAM" id="Phobius"/>
    </source>
</evidence>
<feature type="transmembrane region" description="Helical" evidence="1">
    <location>
        <begin position="46"/>
        <end position="64"/>
    </location>
</feature>
<evidence type="ECO:0008006" key="4">
    <source>
        <dbReference type="Google" id="ProtNLM"/>
    </source>
</evidence>
<evidence type="ECO:0000313" key="3">
    <source>
        <dbReference type="Proteomes" id="UP000050454"/>
    </source>
</evidence>